<organism evidence="2">
    <name type="scientific">Cladocopium goreaui</name>
    <dbReference type="NCBI Taxonomy" id="2562237"/>
    <lineage>
        <taxon>Eukaryota</taxon>
        <taxon>Sar</taxon>
        <taxon>Alveolata</taxon>
        <taxon>Dinophyceae</taxon>
        <taxon>Suessiales</taxon>
        <taxon>Symbiodiniaceae</taxon>
        <taxon>Cladocopium</taxon>
    </lineage>
</organism>
<sequence>MYECTHTCSKRNVVTCWDNPKKKVSPPQRSRVIFRLFLLHVPCRGSEHQAWLQRGGYQCDVCFNPDIQSGYQHVTEDNARDTSRLLDQRTGFDAPQQLRSNQSSEKLNVFGANESQVAETTWITFAFANAILADSPPAEKAANEHAQHEILYCCNIARNGQVLDMLRNDNLRICACLVQYILANRTKIESWIYTGVLNTILKLEERWVYRQLHLPEFFGFRPPSRNMAFSSGDEWELISDSLIKDQDEAADFFARPVKPTISRLANLGIGEGQEEQAAPMDIHGRNDGSSHSRLRPPAWRLELFCRKERNLVPVEGKPTWIQAPDTAKGAHAGPESDAGMAQKLAHSIDATQLAQAPVATSSLDEFNGRRGNGAAKRQKIETVEPAVSLNMQVFGPLQEGMQSVAESCVYRKGVEMLWKTNLEVLRQKMKPSLQMEHGLFCPIDVDEAAGSSPAQGGLDELSEDARKLSMLTWATKYHKGEQRMHAGCRRKVEDVDPPEWALKIKFTLEHMQAMETSWGCSGLMDLEFADAEERLRHRYPFRLIYAAWAQMPIAIPKHRRGKGPQSKRGICKACFSMSYFGAIHCLCWDTLARHLYDTLIDEGFSLRQSEGELLVVFCLRRRRPSHLLQQKWDAEGMTTCMADQDGLSLICPKYRFSGKDWWAGLVATIRKLAQEDKFKGAKKRGGIDLAQGGIQGQYRIHLLNQEGTAVGCGWRPKSGSFEDFSPDDFLNEMALYGKCTRCFKSHDLPDEYQRGATGLEKGPRQTPRHPSEMAVSMAAPPPATPPEAIPADQQKDVDKLTKGLSVLLVSKQIPWRVQGEMARQAVDNLLLQAANAARQISTLLGEDKELSLDRHTLEGLSFVDAAILCTSKLQELKAVVSCGMCHLCFFLFGDVWSTSFEQETDNITTASSLPKFEAAPGSPLKVRFGCAKNGDTILLSGYPALRGRLCFESSSLSKNCGEVHALQVAACNNEEGLWRLSFHPLGECAWLADPQSLEEVRVLASQAGCAHNITRKPSEMLDPELPELMRASSSSDAGANLSFATHPGTAGGFFEPLSTDVCAICLGSLGEQTWIRGEPWQTRCGHYFHRLCLRRHLRISVESM</sequence>
<reference evidence="2" key="1">
    <citation type="submission" date="2022-10" db="EMBL/GenBank/DDBJ databases">
        <authorList>
            <person name="Chen Y."/>
            <person name="Dougan E. K."/>
            <person name="Chan C."/>
            <person name="Rhodes N."/>
            <person name="Thang M."/>
        </authorList>
    </citation>
    <scope>NUCLEOTIDE SEQUENCE</scope>
</reference>
<accession>A0A9P1DNY7</accession>
<keyword evidence="4" id="KW-1185">Reference proteome</keyword>
<dbReference type="InterPro" id="IPR013083">
    <property type="entry name" value="Znf_RING/FYVE/PHD"/>
</dbReference>
<gene>
    <name evidence="2" type="ORF">C1SCF055_LOCUS38865</name>
</gene>
<feature type="region of interest" description="Disordered" evidence="1">
    <location>
        <begin position="753"/>
        <end position="791"/>
    </location>
</feature>
<evidence type="ECO:0000313" key="3">
    <source>
        <dbReference type="EMBL" id="CAL4801239.1"/>
    </source>
</evidence>
<proteinExistence type="predicted"/>
<dbReference type="EMBL" id="CAMXCT020006101">
    <property type="protein sequence ID" value="CAL1167302.1"/>
    <property type="molecule type" value="Genomic_DNA"/>
</dbReference>
<dbReference type="Proteomes" id="UP001152797">
    <property type="component" value="Unassembled WGS sequence"/>
</dbReference>
<name>A0A9P1DNY7_9DINO</name>
<dbReference type="SUPFAM" id="SSF57850">
    <property type="entry name" value="RING/U-box"/>
    <property type="match status" value="1"/>
</dbReference>
<dbReference type="Gene3D" id="3.30.40.10">
    <property type="entry name" value="Zinc/RING finger domain, C3HC4 (zinc finger)"/>
    <property type="match status" value="1"/>
</dbReference>
<dbReference type="AlphaFoldDB" id="A0A9P1DNY7"/>
<dbReference type="EMBL" id="CAMXCT030006101">
    <property type="protein sequence ID" value="CAL4801239.1"/>
    <property type="molecule type" value="Genomic_DNA"/>
</dbReference>
<feature type="compositionally biased region" description="Pro residues" evidence="1">
    <location>
        <begin position="779"/>
        <end position="788"/>
    </location>
</feature>
<evidence type="ECO:0000313" key="2">
    <source>
        <dbReference type="EMBL" id="CAI4013927.1"/>
    </source>
</evidence>
<comment type="caution">
    <text evidence="2">The sequence shown here is derived from an EMBL/GenBank/DDBJ whole genome shotgun (WGS) entry which is preliminary data.</text>
</comment>
<reference evidence="3 4" key="2">
    <citation type="submission" date="2024-05" db="EMBL/GenBank/DDBJ databases">
        <authorList>
            <person name="Chen Y."/>
            <person name="Shah S."/>
            <person name="Dougan E. K."/>
            <person name="Thang M."/>
            <person name="Chan C."/>
        </authorList>
    </citation>
    <scope>NUCLEOTIDE SEQUENCE [LARGE SCALE GENOMIC DNA]</scope>
</reference>
<dbReference type="OrthoDB" id="433080at2759"/>
<protein>
    <submittedName>
        <fullName evidence="3">RING-type domain-containing protein</fullName>
    </submittedName>
</protein>
<dbReference type="EMBL" id="CAMXCT010006101">
    <property type="protein sequence ID" value="CAI4013927.1"/>
    <property type="molecule type" value="Genomic_DNA"/>
</dbReference>
<evidence type="ECO:0000313" key="4">
    <source>
        <dbReference type="Proteomes" id="UP001152797"/>
    </source>
</evidence>
<feature type="non-terminal residue" evidence="2">
    <location>
        <position position="1104"/>
    </location>
</feature>
<evidence type="ECO:0000256" key="1">
    <source>
        <dbReference type="SAM" id="MobiDB-lite"/>
    </source>
</evidence>